<dbReference type="Proteomes" id="UP000015106">
    <property type="component" value="Chromosome 2"/>
</dbReference>
<feature type="compositionally biased region" description="Low complexity" evidence="1">
    <location>
        <begin position="34"/>
        <end position="43"/>
    </location>
</feature>
<evidence type="ECO:0000313" key="2">
    <source>
        <dbReference type="EnsemblPlants" id="TuG1812G0200002147.01.T01.cds313652"/>
    </source>
</evidence>
<reference evidence="3" key="1">
    <citation type="journal article" date="2013" name="Nature">
        <title>Draft genome of the wheat A-genome progenitor Triticum urartu.</title>
        <authorList>
            <person name="Ling H.Q."/>
            <person name="Zhao S."/>
            <person name="Liu D."/>
            <person name="Wang J."/>
            <person name="Sun H."/>
            <person name="Zhang C."/>
            <person name="Fan H."/>
            <person name="Li D."/>
            <person name="Dong L."/>
            <person name="Tao Y."/>
            <person name="Gao C."/>
            <person name="Wu H."/>
            <person name="Li Y."/>
            <person name="Cui Y."/>
            <person name="Guo X."/>
            <person name="Zheng S."/>
            <person name="Wang B."/>
            <person name="Yu K."/>
            <person name="Liang Q."/>
            <person name="Yang W."/>
            <person name="Lou X."/>
            <person name="Chen J."/>
            <person name="Feng M."/>
            <person name="Jian J."/>
            <person name="Zhang X."/>
            <person name="Luo G."/>
            <person name="Jiang Y."/>
            <person name="Liu J."/>
            <person name="Wang Z."/>
            <person name="Sha Y."/>
            <person name="Zhang B."/>
            <person name="Wu H."/>
            <person name="Tang D."/>
            <person name="Shen Q."/>
            <person name="Xue P."/>
            <person name="Zou S."/>
            <person name="Wang X."/>
            <person name="Liu X."/>
            <person name="Wang F."/>
            <person name="Yang Y."/>
            <person name="An X."/>
            <person name="Dong Z."/>
            <person name="Zhang K."/>
            <person name="Zhang X."/>
            <person name="Luo M.C."/>
            <person name="Dvorak J."/>
            <person name="Tong Y."/>
            <person name="Wang J."/>
            <person name="Yang H."/>
            <person name="Li Z."/>
            <person name="Wang D."/>
            <person name="Zhang A."/>
            <person name="Wang J."/>
        </authorList>
    </citation>
    <scope>NUCLEOTIDE SEQUENCE</scope>
    <source>
        <strain evidence="3">cv. G1812</strain>
    </source>
</reference>
<dbReference type="AlphaFoldDB" id="A0A8R7PCG5"/>
<keyword evidence="3" id="KW-1185">Reference proteome</keyword>
<accession>A0A8R7PCG5</accession>
<dbReference type="KEGG" id="tua:125541359"/>
<gene>
    <name evidence="2" type="primary">LOC125541359</name>
</gene>
<dbReference type="RefSeq" id="XP_048560751.1">
    <property type="nucleotide sequence ID" value="XM_048704794.1"/>
</dbReference>
<feature type="compositionally biased region" description="Low complexity" evidence="1">
    <location>
        <begin position="68"/>
        <end position="88"/>
    </location>
</feature>
<evidence type="ECO:0000313" key="3">
    <source>
        <dbReference type="Proteomes" id="UP000015106"/>
    </source>
</evidence>
<reference evidence="2" key="3">
    <citation type="submission" date="2022-06" db="UniProtKB">
        <authorList>
            <consortium name="EnsemblPlants"/>
        </authorList>
    </citation>
    <scope>IDENTIFICATION</scope>
</reference>
<name>A0A8R7PCG5_TRIUA</name>
<dbReference type="Gramene" id="TuG1812G0200002147.01.T01">
    <property type="protein sequence ID" value="TuG1812G0200002147.01.T01.cds313652"/>
    <property type="gene ID" value="TuG1812G0200002147.01"/>
</dbReference>
<organism evidence="2 3">
    <name type="scientific">Triticum urartu</name>
    <name type="common">Red wild einkorn</name>
    <name type="synonym">Crithodium urartu</name>
    <dbReference type="NCBI Taxonomy" id="4572"/>
    <lineage>
        <taxon>Eukaryota</taxon>
        <taxon>Viridiplantae</taxon>
        <taxon>Streptophyta</taxon>
        <taxon>Embryophyta</taxon>
        <taxon>Tracheophyta</taxon>
        <taxon>Spermatophyta</taxon>
        <taxon>Magnoliopsida</taxon>
        <taxon>Liliopsida</taxon>
        <taxon>Poales</taxon>
        <taxon>Poaceae</taxon>
        <taxon>BOP clade</taxon>
        <taxon>Pooideae</taxon>
        <taxon>Triticodae</taxon>
        <taxon>Triticeae</taxon>
        <taxon>Triticinae</taxon>
        <taxon>Triticum</taxon>
    </lineage>
</organism>
<feature type="region of interest" description="Disordered" evidence="1">
    <location>
        <begin position="1"/>
        <end position="139"/>
    </location>
</feature>
<proteinExistence type="predicted"/>
<sequence>MSSTRTFSPAVVAAGQQHVRAPRGGLPRPRRPTRQAAGSPGQRSAGGGGDAAWGQAGRSWWGAGGGLPAAASSRRQPCRAGAGRAPAGNRELVRRALSPPATGARGAALRRWSFRPMPSRLRNGSCLTSTAAPASPRPS</sequence>
<evidence type="ECO:0000256" key="1">
    <source>
        <dbReference type="SAM" id="MobiDB-lite"/>
    </source>
</evidence>
<dbReference type="GeneID" id="125541359"/>
<protein>
    <submittedName>
        <fullName evidence="2">Uncharacterized protein</fullName>
    </submittedName>
</protein>
<reference evidence="2" key="2">
    <citation type="submission" date="2018-03" db="EMBL/GenBank/DDBJ databases">
        <title>The Triticum urartu genome reveals the dynamic nature of wheat genome evolution.</title>
        <authorList>
            <person name="Ling H."/>
            <person name="Ma B."/>
            <person name="Shi X."/>
            <person name="Liu H."/>
            <person name="Dong L."/>
            <person name="Sun H."/>
            <person name="Cao Y."/>
            <person name="Gao Q."/>
            <person name="Zheng S."/>
            <person name="Li Y."/>
            <person name="Yu Y."/>
            <person name="Du H."/>
            <person name="Qi M."/>
            <person name="Li Y."/>
            <person name="Yu H."/>
            <person name="Cui Y."/>
            <person name="Wang N."/>
            <person name="Chen C."/>
            <person name="Wu H."/>
            <person name="Zhao Y."/>
            <person name="Zhang J."/>
            <person name="Li Y."/>
            <person name="Zhou W."/>
            <person name="Zhang B."/>
            <person name="Hu W."/>
            <person name="Eijk M."/>
            <person name="Tang J."/>
            <person name="Witsenboer H."/>
            <person name="Zhao S."/>
            <person name="Li Z."/>
            <person name="Zhang A."/>
            <person name="Wang D."/>
            <person name="Liang C."/>
        </authorList>
    </citation>
    <scope>NUCLEOTIDE SEQUENCE [LARGE SCALE GENOMIC DNA]</scope>
    <source>
        <strain evidence="2">cv. G1812</strain>
    </source>
</reference>
<dbReference type="EnsemblPlants" id="TuG1812G0200002147.01.T01">
    <property type="protein sequence ID" value="TuG1812G0200002147.01.T01.cds313652"/>
    <property type="gene ID" value="TuG1812G0200002147.01"/>
</dbReference>
<dbReference type="OrthoDB" id="696883at2759"/>